<dbReference type="VEuPathDB" id="FungiDB:TREMEDRAFT_69678"/>
<dbReference type="PROSITE" id="PS51184">
    <property type="entry name" value="JMJC"/>
    <property type="match status" value="1"/>
</dbReference>
<dbReference type="InParanoid" id="A0A4Q1BQC0"/>
<dbReference type="OrthoDB" id="424465at2759"/>
<comment type="caution">
    <text evidence="3">The sequence shown here is derived from an EMBL/GenBank/DDBJ whole genome shotgun (WGS) entry which is preliminary data.</text>
</comment>
<dbReference type="Pfam" id="PF13621">
    <property type="entry name" value="Cupin_8"/>
    <property type="match status" value="1"/>
</dbReference>
<feature type="compositionally biased region" description="Basic and acidic residues" evidence="1">
    <location>
        <begin position="328"/>
        <end position="338"/>
    </location>
</feature>
<name>A0A4Q1BQC0_TREME</name>
<keyword evidence="4" id="KW-1185">Reference proteome</keyword>
<evidence type="ECO:0000313" key="4">
    <source>
        <dbReference type="Proteomes" id="UP000289152"/>
    </source>
</evidence>
<reference evidence="3 4" key="1">
    <citation type="submission" date="2016-06" db="EMBL/GenBank/DDBJ databases">
        <title>Evolution of pathogenesis and genome organization in the Tremellales.</title>
        <authorList>
            <person name="Cuomo C."/>
            <person name="Litvintseva A."/>
            <person name="Heitman J."/>
            <person name="Chen Y."/>
            <person name="Sun S."/>
            <person name="Springer D."/>
            <person name="Dromer F."/>
            <person name="Young S."/>
            <person name="Zeng Q."/>
            <person name="Chapman S."/>
            <person name="Gujja S."/>
            <person name="Saif S."/>
            <person name="Birren B."/>
        </authorList>
    </citation>
    <scope>NUCLEOTIDE SEQUENCE [LARGE SCALE GENOMIC DNA]</scope>
    <source>
        <strain evidence="3 4">ATCC 28783</strain>
    </source>
</reference>
<evidence type="ECO:0000256" key="1">
    <source>
        <dbReference type="SAM" id="MobiDB-lite"/>
    </source>
</evidence>
<dbReference type="PANTHER" id="PTHR12461">
    <property type="entry name" value="HYPOXIA-INDUCIBLE FACTOR 1 ALPHA INHIBITOR-RELATED"/>
    <property type="match status" value="1"/>
</dbReference>
<protein>
    <recommendedName>
        <fullName evidence="2">JmjC domain-containing protein</fullName>
    </recommendedName>
</protein>
<evidence type="ECO:0000313" key="3">
    <source>
        <dbReference type="EMBL" id="RXK40060.1"/>
    </source>
</evidence>
<feature type="domain" description="JmjC" evidence="2">
    <location>
        <begin position="130"/>
        <end position="312"/>
    </location>
</feature>
<dbReference type="SMART" id="SM00558">
    <property type="entry name" value="JmjC"/>
    <property type="match status" value="1"/>
</dbReference>
<dbReference type="Proteomes" id="UP000289152">
    <property type="component" value="Unassembled WGS sequence"/>
</dbReference>
<dbReference type="SUPFAM" id="SSF51197">
    <property type="entry name" value="Clavaminate synthase-like"/>
    <property type="match status" value="1"/>
</dbReference>
<dbReference type="Gene3D" id="2.60.120.10">
    <property type="entry name" value="Jelly Rolls"/>
    <property type="match status" value="1"/>
</dbReference>
<organism evidence="3 4">
    <name type="scientific">Tremella mesenterica</name>
    <name type="common">Jelly fungus</name>
    <dbReference type="NCBI Taxonomy" id="5217"/>
    <lineage>
        <taxon>Eukaryota</taxon>
        <taxon>Fungi</taxon>
        <taxon>Dikarya</taxon>
        <taxon>Basidiomycota</taxon>
        <taxon>Agaricomycotina</taxon>
        <taxon>Tremellomycetes</taxon>
        <taxon>Tremellales</taxon>
        <taxon>Tremellaceae</taxon>
        <taxon>Tremella</taxon>
    </lineage>
</organism>
<evidence type="ECO:0000259" key="2">
    <source>
        <dbReference type="PROSITE" id="PS51184"/>
    </source>
</evidence>
<dbReference type="PANTHER" id="PTHR12461:SF99">
    <property type="entry name" value="BIFUNCTIONAL PEPTIDASE AND (3S)-LYSYL HYDROXYLASE JMJD7"/>
    <property type="match status" value="1"/>
</dbReference>
<gene>
    <name evidence="3" type="ORF">M231_02700</name>
</gene>
<dbReference type="InterPro" id="IPR014710">
    <property type="entry name" value="RmlC-like_jellyroll"/>
</dbReference>
<dbReference type="InterPro" id="IPR003347">
    <property type="entry name" value="JmjC_dom"/>
</dbReference>
<dbReference type="EMBL" id="SDIL01000023">
    <property type="protein sequence ID" value="RXK40060.1"/>
    <property type="molecule type" value="Genomic_DNA"/>
</dbReference>
<proteinExistence type="predicted"/>
<feature type="compositionally biased region" description="Acidic residues" evidence="1">
    <location>
        <begin position="340"/>
        <end position="355"/>
    </location>
</feature>
<dbReference type="AlphaFoldDB" id="A0A4Q1BQC0"/>
<sequence length="361" mass="40945">MFASLRLHTQQLRQDYRDLAPPDVVVYPHPPGPVEAARMIQRSHPALIKNFSPLTSQGIERDWTDPDTYNSICSGEVTIALTDDGLADSVRVDEDGLGMFVKPLEEKMPMSTFQTRLVNETSTQDPVLYLQSQDGNLLRPSPNTDSDQLSPFRPYFLPDITWMEEAIGAGAEAVNLWIGNSRARTSLHHDPYENIYHVLSGEKTFLLAAPIEGLWLDQQFYPPATLHRTSNGITPVLDPEPSHDVPWVASSRLPQGVKTMEVTVHEGETLYLPNRWWHAVSQTEGRLGITVAVNYWYPAEIRPERYAFERLARRVARLGGMRGVIPPPEDKEENKYTNESESEEWDSEIFSEDEWSPGGYR</sequence>
<accession>A0A4Q1BQC0</accession>
<dbReference type="InterPro" id="IPR041667">
    <property type="entry name" value="Cupin_8"/>
</dbReference>
<feature type="region of interest" description="Disordered" evidence="1">
    <location>
        <begin position="322"/>
        <end position="361"/>
    </location>
</feature>